<comment type="catalytic activity">
    <reaction evidence="14">
        <text>pyridoxal + ATP = pyridoxal 5'-phosphate + ADP + H(+)</text>
        <dbReference type="Rhea" id="RHEA:10224"/>
        <dbReference type="ChEBI" id="CHEBI:15378"/>
        <dbReference type="ChEBI" id="CHEBI:17310"/>
        <dbReference type="ChEBI" id="CHEBI:30616"/>
        <dbReference type="ChEBI" id="CHEBI:456216"/>
        <dbReference type="ChEBI" id="CHEBI:597326"/>
        <dbReference type="EC" id="2.7.1.35"/>
    </reaction>
    <physiologicalReaction direction="left-to-right" evidence="14">
        <dbReference type="Rhea" id="RHEA:10225"/>
    </physiologicalReaction>
</comment>
<organism evidence="17 18">
    <name type="scientific">Diceros bicornis minor</name>
    <name type="common">South-central black rhinoceros</name>
    <dbReference type="NCBI Taxonomy" id="77932"/>
    <lineage>
        <taxon>Eukaryota</taxon>
        <taxon>Metazoa</taxon>
        <taxon>Chordata</taxon>
        <taxon>Craniata</taxon>
        <taxon>Vertebrata</taxon>
        <taxon>Euteleostomi</taxon>
        <taxon>Mammalia</taxon>
        <taxon>Eutheria</taxon>
        <taxon>Laurasiatheria</taxon>
        <taxon>Perissodactyla</taxon>
        <taxon>Rhinocerotidae</taxon>
        <taxon>Diceros</taxon>
    </lineage>
</organism>
<dbReference type="NCBIfam" id="TIGR00687">
    <property type="entry name" value="pyridox_kin"/>
    <property type="match status" value="1"/>
</dbReference>
<dbReference type="InterPro" id="IPR029056">
    <property type="entry name" value="Ribokinase-like"/>
</dbReference>
<comment type="similarity">
    <text evidence="4">Belongs to the pyridoxine kinase family.</text>
</comment>
<dbReference type="PANTHER" id="PTHR10534">
    <property type="entry name" value="PYRIDOXAL KINASE"/>
    <property type="match status" value="1"/>
</dbReference>
<evidence type="ECO:0000256" key="14">
    <source>
        <dbReference type="ARBA" id="ARBA00047377"/>
    </source>
</evidence>
<accession>A0A7J7FHD4</accession>
<dbReference type="EC" id="2.7.1.35" evidence="5"/>
<name>A0A7J7FHD4_DICBM</name>
<evidence type="ECO:0000313" key="17">
    <source>
        <dbReference type="EMBL" id="KAF5927449.1"/>
    </source>
</evidence>
<dbReference type="PANTHER" id="PTHR10534:SF2">
    <property type="entry name" value="PYRIDOXAL KINASE"/>
    <property type="match status" value="1"/>
</dbReference>
<dbReference type="AlphaFoldDB" id="A0A7J7FHD4"/>
<keyword evidence="10" id="KW-0067">ATP-binding</keyword>
<evidence type="ECO:0000259" key="16">
    <source>
        <dbReference type="Pfam" id="PF08543"/>
    </source>
</evidence>
<evidence type="ECO:0000256" key="15">
    <source>
        <dbReference type="ARBA" id="ARBA00048524"/>
    </source>
</evidence>
<comment type="catalytic activity">
    <reaction evidence="13">
        <text>pyridoxamine + ATP = pyridoxamine 5'-phosphate + ADP + H(+)</text>
        <dbReference type="Rhea" id="RHEA:25104"/>
        <dbReference type="ChEBI" id="CHEBI:15378"/>
        <dbReference type="ChEBI" id="CHEBI:30616"/>
        <dbReference type="ChEBI" id="CHEBI:57761"/>
        <dbReference type="ChEBI" id="CHEBI:58451"/>
        <dbReference type="ChEBI" id="CHEBI:456216"/>
        <dbReference type="EC" id="2.7.1.35"/>
    </reaction>
    <physiologicalReaction direction="left-to-right" evidence="13">
        <dbReference type="Rhea" id="RHEA:25105"/>
    </physiologicalReaction>
</comment>
<dbReference type="SUPFAM" id="SSF53613">
    <property type="entry name" value="Ribokinase-like"/>
    <property type="match status" value="3"/>
</dbReference>
<dbReference type="CDD" id="cd01173">
    <property type="entry name" value="pyridoxal_pyridoxamine_kinase"/>
    <property type="match status" value="1"/>
</dbReference>
<evidence type="ECO:0000256" key="13">
    <source>
        <dbReference type="ARBA" id="ARBA00047310"/>
    </source>
</evidence>
<dbReference type="Gene3D" id="3.40.1190.20">
    <property type="match status" value="2"/>
</dbReference>
<gene>
    <name evidence="17" type="ORF">HPG69_016087</name>
</gene>
<protein>
    <recommendedName>
        <fullName evidence="6">Pyridoxal kinase</fullName>
        <ecNumber evidence="5">2.7.1.35</ecNumber>
    </recommendedName>
    <alternativeName>
        <fullName evidence="11">Pyridoxine kinase</fullName>
    </alternativeName>
</protein>
<evidence type="ECO:0000256" key="11">
    <source>
        <dbReference type="ARBA" id="ARBA00032808"/>
    </source>
</evidence>
<dbReference type="Pfam" id="PF08543">
    <property type="entry name" value="Phos_pyr_kin"/>
    <property type="match status" value="1"/>
</dbReference>
<sequence>MEECRVLSIQSHVVRGYVGNRAATFPLQVLGFEIDAVNSVQFSNHTVLAAVHGERTVYWRRGQLSNCVGRSRPSGELCLVCVPIRQCPECPALPTGYAHWKGQVLNSDELQELYDGLKLNDVNKYDYVLTGYMRDKSFLAMVVDIVRELKHQNPRLVYVCDPVMGDKRDGEGSMYVPEDLLPVYREKVVPVADIITPNQFEAELLSGRKIHSQEEALAAKPCESTSEARVPVVPVVWARGSGVAADVLPMLRQVMDMLHSMGPDTVVITSSDLPSPRGPDYLIALGSQRMRKPDGAVVMERIRMEMHKVDAVFVGTGDLFAAMLLAWTHKHPNDLKVACEKTVSAMHHVLQRTIKYAKGQAGEGQKPSMAQLELRMVQSKKDIENPEIVVQATVL</sequence>
<comment type="pathway">
    <text evidence="1">Cofactor metabolism; pyridoxal 5'-phosphate salvage; pyridoxamine 5'-phosphate from pyridoxamine: step 1/1.</text>
</comment>
<evidence type="ECO:0000256" key="12">
    <source>
        <dbReference type="ARBA" id="ARBA00045787"/>
    </source>
</evidence>
<evidence type="ECO:0000256" key="1">
    <source>
        <dbReference type="ARBA" id="ARBA00004750"/>
    </source>
</evidence>
<dbReference type="InterPro" id="IPR004625">
    <property type="entry name" value="PyrdxlKinase"/>
</dbReference>
<evidence type="ECO:0000313" key="18">
    <source>
        <dbReference type="Proteomes" id="UP000551758"/>
    </source>
</evidence>
<keyword evidence="9" id="KW-0418">Kinase</keyword>
<evidence type="ECO:0000256" key="7">
    <source>
        <dbReference type="ARBA" id="ARBA00022679"/>
    </source>
</evidence>
<comment type="catalytic activity">
    <reaction evidence="15">
        <text>pyridoxine + ATP = pyridoxine 5'-phosphate + ADP + H(+)</text>
        <dbReference type="Rhea" id="RHEA:25108"/>
        <dbReference type="ChEBI" id="CHEBI:15378"/>
        <dbReference type="ChEBI" id="CHEBI:16709"/>
        <dbReference type="ChEBI" id="CHEBI:30616"/>
        <dbReference type="ChEBI" id="CHEBI:58589"/>
        <dbReference type="ChEBI" id="CHEBI:456216"/>
        <dbReference type="EC" id="2.7.1.35"/>
    </reaction>
    <physiologicalReaction direction="left-to-right" evidence="15">
        <dbReference type="Rhea" id="RHEA:25109"/>
    </physiologicalReaction>
</comment>
<evidence type="ECO:0000256" key="5">
    <source>
        <dbReference type="ARBA" id="ARBA00012104"/>
    </source>
</evidence>
<evidence type="ECO:0000256" key="3">
    <source>
        <dbReference type="ARBA" id="ARBA00005210"/>
    </source>
</evidence>
<feature type="domain" description="Pyridoxamine kinase/Phosphomethylpyrimidine kinase" evidence="16">
    <location>
        <begin position="126"/>
        <end position="219"/>
    </location>
</feature>
<keyword evidence="7" id="KW-0808">Transferase</keyword>
<dbReference type="GO" id="GO:0005524">
    <property type="term" value="F:ATP binding"/>
    <property type="evidence" value="ECO:0007669"/>
    <property type="project" value="UniProtKB-KW"/>
</dbReference>
<evidence type="ECO:0000256" key="8">
    <source>
        <dbReference type="ARBA" id="ARBA00022741"/>
    </source>
</evidence>
<evidence type="ECO:0000256" key="10">
    <source>
        <dbReference type="ARBA" id="ARBA00022840"/>
    </source>
</evidence>
<dbReference type="UniPathway" id="UPA01068">
    <property type="reaction ID" value="UER00298"/>
</dbReference>
<keyword evidence="8" id="KW-0547">Nucleotide-binding</keyword>
<dbReference type="GO" id="GO:0005829">
    <property type="term" value="C:cytosol"/>
    <property type="evidence" value="ECO:0007669"/>
    <property type="project" value="TreeGrafter"/>
</dbReference>
<reference evidence="17 18" key="1">
    <citation type="journal article" date="2020" name="Mol. Biol. Evol.">
        <title>Interspecific Gene Flow and the Evolution of Specialization in Black and White Rhinoceros.</title>
        <authorList>
            <person name="Moodley Y."/>
            <person name="Westbury M.V."/>
            <person name="Russo I.M."/>
            <person name="Gopalakrishnan S."/>
            <person name="Rakotoarivelo A."/>
            <person name="Olsen R.A."/>
            <person name="Prost S."/>
            <person name="Tunstall T."/>
            <person name="Ryder O.A."/>
            <person name="Dalen L."/>
            <person name="Bruford M.W."/>
        </authorList>
    </citation>
    <scope>NUCLEOTIDE SEQUENCE [LARGE SCALE GENOMIC DNA]</scope>
    <source>
        <strain evidence="17">SBR-YM</strain>
        <tissue evidence="17">Skin</tissue>
    </source>
</reference>
<dbReference type="InterPro" id="IPR013749">
    <property type="entry name" value="PM/HMP-P_kinase-1"/>
</dbReference>
<evidence type="ECO:0000256" key="6">
    <source>
        <dbReference type="ARBA" id="ARBA00018134"/>
    </source>
</evidence>
<evidence type="ECO:0000256" key="9">
    <source>
        <dbReference type="ARBA" id="ARBA00022777"/>
    </source>
</evidence>
<keyword evidence="18" id="KW-1185">Reference proteome</keyword>
<evidence type="ECO:0000256" key="4">
    <source>
        <dbReference type="ARBA" id="ARBA00008805"/>
    </source>
</evidence>
<dbReference type="GO" id="GO:0009443">
    <property type="term" value="P:pyridoxal 5'-phosphate salvage"/>
    <property type="evidence" value="ECO:0007669"/>
    <property type="project" value="InterPro"/>
</dbReference>
<dbReference type="EMBL" id="JACDTQ010000575">
    <property type="protein sequence ID" value="KAF5927449.1"/>
    <property type="molecule type" value="Genomic_DNA"/>
</dbReference>
<comment type="function">
    <text evidence="12">Catalyzes the phosphorylation of the dietary vitamin B6 vitamers pyridoxal (PL), pyridoxine (PN) and pyridoxamine (PM) to form pyridoxal 5'-phosphate (PLP), pyridoxine 5'-phosphate (PNP) and pyridoxamine 5'-phosphate (PMP), respectively. PLP is the active form of vitamin B6, and acts as a cofactor for over 140 different enzymatic reactions.</text>
</comment>
<comment type="pathway">
    <text evidence="3">Cofactor metabolism; pyridoxal 5'-phosphate salvage; pyridoxal 5'-phosphate from pyridoxal: step 1/1.</text>
</comment>
<dbReference type="GO" id="GO:0008478">
    <property type="term" value="F:pyridoxal kinase activity"/>
    <property type="evidence" value="ECO:0007669"/>
    <property type="project" value="UniProtKB-EC"/>
</dbReference>
<dbReference type="Proteomes" id="UP000551758">
    <property type="component" value="Unassembled WGS sequence"/>
</dbReference>
<comment type="caution">
    <text evidence="17">The sequence shown here is derived from an EMBL/GenBank/DDBJ whole genome shotgun (WGS) entry which is preliminary data.</text>
</comment>
<proteinExistence type="inferred from homology"/>
<comment type="pathway">
    <text evidence="2">Cofactor metabolism; pyridoxal 5'-phosphate salvage; pyridoxine 5'-phosphate from pyridoxine: step 1/1.</text>
</comment>
<evidence type="ECO:0000256" key="2">
    <source>
        <dbReference type="ARBA" id="ARBA00004835"/>
    </source>
</evidence>